<dbReference type="Pfam" id="PF22527">
    <property type="entry name" value="DEXQc_Suv3"/>
    <property type="match status" value="2"/>
</dbReference>
<keyword evidence="7" id="KW-0809">Transit peptide</keyword>
<reference evidence="11 12" key="1">
    <citation type="journal article" date="2019" name="Fungal Biol. Biotechnol.">
        <title>Draft genome sequence of fastidious pathogen Ceratobasidium theobromae, which causes vascular-streak dieback in Theobroma cacao.</title>
        <authorList>
            <person name="Ali S.S."/>
            <person name="Asman A."/>
            <person name="Shao J."/>
            <person name="Firmansyah A.P."/>
            <person name="Susilo A.W."/>
            <person name="Rosmana A."/>
            <person name="McMahon P."/>
            <person name="Junaid M."/>
            <person name="Guest D."/>
            <person name="Kheng T.Y."/>
            <person name="Meinhardt L.W."/>
            <person name="Bailey B.A."/>
        </authorList>
    </citation>
    <scope>NUCLEOTIDE SEQUENCE [LARGE SCALE GENOMIC DNA]</scope>
    <source>
        <strain evidence="11 12">CT2</strain>
    </source>
</reference>
<dbReference type="Proteomes" id="UP000383932">
    <property type="component" value="Unassembled WGS sequence"/>
</dbReference>
<organism evidence="11 12">
    <name type="scientific">Ceratobasidium theobromae</name>
    <dbReference type="NCBI Taxonomy" id="1582974"/>
    <lineage>
        <taxon>Eukaryota</taxon>
        <taxon>Fungi</taxon>
        <taxon>Dikarya</taxon>
        <taxon>Basidiomycota</taxon>
        <taxon>Agaricomycotina</taxon>
        <taxon>Agaricomycetes</taxon>
        <taxon>Cantharellales</taxon>
        <taxon>Ceratobasidiaceae</taxon>
        <taxon>Ceratobasidium</taxon>
    </lineage>
</organism>
<keyword evidence="12" id="KW-1185">Reference proteome</keyword>
<dbReference type="Pfam" id="PF12513">
    <property type="entry name" value="SUV3_C"/>
    <property type="match status" value="1"/>
</dbReference>
<dbReference type="FunFam" id="3.40.50.300:FF:000957">
    <property type="entry name" value="ATP-dependent RNA helicase SUV3L, mitochondrial"/>
    <property type="match status" value="1"/>
</dbReference>
<comment type="catalytic activity">
    <reaction evidence="9">
        <text>ATP + H2O = ADP + phosphate + H(+)</text>
        <dbReference type="Rhea" id="RHEA:13065"/>
        <dbReference type="ChEBI" id="CHEBI:15377"/>
        <dbReference type="ChEBI" id="CHEBI:15378"/>
        <dbReference type="ChEBI" id="CHEBI:30616"/>
        <dbReference type="ChEBI" id="CHEBI:43474"/>
        <dbReference type="ChEBI" id="CHEBI:456216"/>
        <dbReference type="EC" id="3.6.4.13"/>
    </reaction>
</comment>
<dbReference type="CDD" id="cd18805">
    <property type="entry name" value="SF2_C_suv3"/>
    <property type="match status" value="1"/>
</dbReference>
<evidence type="ECO:0000256" key="8">
    <source>
        <dbReference type="ARBA" id="ARBA00023128"/>
    </source>
</evidence>
<keyword evidence="5 11" id="KW-0347">Helicase</keyword>
<sequence length="829" mass="93037">MLAIRTVAKRPVLALSLHTSAIVLRRRSSQPRASPPKFRLTMKKILSKGALPLAKPIPKPTPDHVRSALLRNVDIWAVRNARANILALGIPRSLATKWLPEFPPIVKSELLAINPDVEQPPNSRWNLSAIGNDMHDDEQLGMTRAYMQRFLDFATSELSSSSYLDDPANKELLANLQALREATDLRHIIEWYPLARSMRRKVIMHVGPTNSGKTYNALQALAGAPSGVYAGPLRLLAHEVWQRINKGSIAPKQPDPSEAKSTEEGVVDLDDAKPVSVLTEVSPGAPPVLNFAPAKPPPPSGYKGRPCNLLTGEEQRIVSPTATAVSCTVEMLPKHLVWDVGVVDEIQMLADPHRGGSWTSAVLGLPARELHLCGEDTVVELVRALCAMTGDELIVNRYQRLTPLEVANYSLEAEFKGVERGDCVVTFSRNEIFLIKRKIEVATGLRCAVVYGRLPPEVRSEQAQLFNAEESGYDVIVASDSVGMGLNLKIKRVVFMRTDKWNGKEDVPLSIPLIKQIGGRAGRFGLIKSKNKFTDSAEKKSVAEIAAEQPPGVVTAFREDSLDRALSRALPTGTRVSELLEVMSHLARLPPHTKLGLPHIEREVTAPPAQVFNFDDQRSDEPEFDVDEIIRYLPINERLVFATAPVKWRDPVAREAAITFIKAYESYMHVNIRRELRGQGLIEALDDVRRLMGKWEGHRRSSHFRDIQPNRRDKMELKKLDQTTLQMLEFLHATLVLYMWLSYRLPLGFYQAAEANIMKTEVEKGIEWCLEHIRSQKTEALDESLDYEEKPTDHHIEYLTRDALEQWKREGMTQTSWSNLLETARRANA</sequence>
<dbReference type="EMBL" id="SSOP01000011">
    <property type="protein sequence ID" value="KAB5595191.1"/>
    <property type="molecule type" value="Genomic_DNA"/>
</dbReference>
<evidence type="ECO:0000259" key="10">
    <source>
        <dbReference type="PROSITE" id="PS51194"/>
    </source>
</evidence>
<protein>
    <recommendedName>
        <fullName evidence="2">RNA helicase</fullName>
        <ecNumber evidence="2">3.6.4.13</ecNumber>
    </recommendedName>
</protein>
<dbReference type="OrthoDB" id="6692397at2759"/>
<dbReference type="InterPro" id="IPR022192">
    <property type="entry name" value="SUV3_C"/>
</dbReference>
<gene>
    <name evidence="11" type="ORF">CTheo_1269</name>
</gene>
<dbReference type="GO" id="GO:0005524">
    <property type="term" value="F:ATP binding"/>
    <property type="evidence" value="ECO:0007669"/>
    <property type="project" value="UniProtKB-KW"/>
</dbReference>
<dbReference type="GO" id="GO:0000965">
    <property type="term" value="P:mitochondrial RNA 3'-end processing"/>
    <property type="evidence" value="ECO:0007669"/>
    <property type="project" value="TreeGrafter"/>
</dbReference>
<keyword evidence="6" id="KW-0067">ATP-binding</keyword>
<dbReference type="Gene3D" id="3.40.50.300">
    <property type="entry name" value="P-loop containing nucleotide triphosphate hydrolases"/>
    <property type="match status" value="2"/>
</dbReference>
<dbReference type="InterPro" id="IPR027417">
    <property type="entry name" value="P-loop_NTPase"/>
</dbReference>
<evidence type="ECO:0000256" key="6">
    <source>
        <dbReference type="ARBA" id="ARBA00022840"/>
    </source>
</evidence>
<evidence type="ECO:0000256" key="4">
    <source>
        <dbReference type="ARBA" id="ARBA00022801"/>
    </source>
</evidence>
<dbReference type="InterPro" id="IPR044774">
    <property type="entry name" value="Suv3_DEXQc"/>
</dbReference>
<evidence type="ECO:0000256" key="1">
    <source>
        <dbReference type="ARBA" id="ARBA00004173"/>
    </source>
</evidence>
<dbReference type="Gene3D" id="1.20.58.1080">
    <property type="match status" value="1"/>
</dbReference>
<dbReference type="GO" id="GO:0045025">
    <property type="term" value="C:mitochondrial degradosome"/>
    <property type="evidence" value="ECO:0007669"/>
    <property type="project" value="TreeGrafter"/>
</dbReference>
<keyword evidence="4" id="KW-0378">Hydrolase</keyword>
<dbReference type="Pfam" id="PF00271">
    <property type="entry name" value="Helicase_C"/>
    <property type="match status" value="1"/>
</dbReference>
<dbReference type="EC" id="3.6.4.13" evidence="2"/>
<name>A0A5N5QUD9_9AGAM</name>
<dbReference type="AlphaFoldDB" id="A0A5N5QUD9"/>
<feature type="domain" description="Helicase C-terminal" evidence="10">
    <location>
        <begin position="410"/>
        <end position="561"/>
    </location>
</feature>
<accession>A0A5N5QUD9</accession>
<dbReference type="GO" id="GO:0016787">
    <property type="term" value="F:hydrolase activity"/>
    <property type="evidence" value="ECO:0007669"/>
    <property type="project" value="UniProtKB-KW"/>
</dbReference>
<dbReference type="SMART" id="SM00490">
    <property type="entry name" value="HELICc"/>
    <property type="match status" value="1"/>
</dbReference>
<dbReference type="PANTHER" id="PTHR12131">
    <property type="entry name" value="ATP-DEPENDENT RNA AND DNA HELICASE"/>
    <property type="match status" value="1"/>
</dbReference>
<dbReference type="GO" id="GO:0003724">
    <property type="term" value="F:RNA helicase activity"/>
    <property type="evidence" value="ECO:0007669"/>
    <property type="project" value="UniProtKB-EC"/>
</dbReference>
<dbReference type="PANTHER" id="PTHR12131:SF1">
    <property type="entry name" value="ATP-DEPENDENT RNA HELICASE SUPV3L1, MITOCHONDRIAL-RELATED"/>
    <property type="match status" value="1"/>
</dbReference>
<dbReference type="InterPro" id="IPR050699">
    <property type="entry name" value="RNA-DNA_Helicase"/>
</dbReference>
<evidence type="ECO:0000313" key="11">
    <source>
        <dbReference type="EMBL" id="KAB5595191.1"/>
    </source>
</evidence>
<dbReference type="InterPro" id="IPR055206">
    <property type="entry name" value="DEXQc_SUV3"/>
</dbReference>
<evidence type="ECO:0000256" key="9">
    <source>
        <dbReference type="ARBA" id="ARBA00047984"/>
    </source>
</evidence>
<keyword evidence="8" id="KW-0496">Mitochondrion</keyword>
<dbReference type="PROSITE" id="PS51194">
    <property type="entry name" value="HELICASE_CTER"/>
    <property type="match status" value="1"/>
</dbReference>
<evidence type="ECO:0000256" key="5">
    <source>
        <dbReference type="ARBA" id="ARBA00022806"/>
    </source>
</evidence>
<dbReference type="SUPFAM" id="SSF52540">
    <property type="entry name" value="P-loop containing nucleoside triphosphate hydrolases"/>
    <property type="match status" value="1"/>
</dbReference>
<evidence type="ECO:0000256" key="2">
    <source>
        <dbReference type="ARBA" id="ARBA00012552"/>
    </source>
</evidence>
<keyword evidence="3" id="KW-0547">Nucleotide-binding</keyword>
<dbReference type="CDD" id="cd17913">
    <property type="entry name" value="DEXQc_Suv3"/>
    <property type="match status" value="1"/>
</dbReference>
<evidence type="ECO:0000313" key="12">
    <source>
        <dbReference type="Proteomes" id="UP000383932"/>
    </source>
</evidence>
<evidence type="ECO:0000256" key="7">
    <source>
        <dbReference type="ARBA" id="ARBA00022946"/>
    </source>
</evidence>
<dbReference type="InterPro" id="IPR001650">
    <property type="entry name" value="Helicase_C-like"/>
</dbReference>
<evidence type="ECO:0000256" key="3">
    <source>
        <dbReference type="ARBA" id="ARBA00022741"/>
    </source>
</evidence>
<comment type="caution">
    <text evidence="11">The sequence shown here is derived from an EMBL/GenBank/DDBJ whole genome shotgun (WGS) entry which is preliminary data.</text>
</comment>
<comment type="subcellular location">
    <subcellularLocation>
        <location evidence="1">Mitochondrion</location>
    </subcellularLocation>
</comment>
<proteinExistence type="predicted"/>